<accession>A0A3F3GZW0</accession>
<dbReference type="GO" id="GO:0006730">
    <property type="term" value="P:one-carbon metabolic process"/>
    <property type="evidence" value="ECO:0007669"/>
    <property type="project" value="UniProtKB-UniRule"/>
</dbReference>
<dbReference type="Proteomes" id="UP000064514">
    <property type="component" value="Unassembled WGS sequence"/>
</dbReference>
<comment type="catalytic activity">
    <reaction evidence="1 6">
        <text>GTP + H2O = 7,8-dihydroneopterin 3'-triphosphate + formate + H(+)</text>
        <dbReference type="Rhea" id="RHEA:17473"/>
        <dbReference type="ChEBI" id="CHEBI:15377"/>
        <dbReference type="ChEBI" id="CHEBI:15378"/>
        <dbReference type="ChEBI" id="CHEBI:15740"/>
        <dbReference type="ChEBI" id="CHEBI:37565"/>
        <dbReference type="ChEBI" id="CHEBI:58462"/>
        <dbReference type="EC" id="3.5.4.16"/>
    </reaction>
</comment>
<dbReference type="UniPathway" id="UPA00848">
    <property type="reaction ID" value="UER00151"/>
</dbReference>
<dbReference type="NCBIfam" id="TIGR00063">
    <property type="entry name" value="folE"/>
    <property type="match status" value="1"/>
</dbReference>
<dbReference type="GO" id="GO:0008270">
    <property type="term" value="F:zinc ion binding"/>
    <property type="evidence" value="ECO:0007669"/>
    <property type="project" value="UniProtKB-UniRule"/>
</dbReference>
<comment type="pathway">
    <text evidence="2 6">Cofactor biosynthesis; 7,8-dihydroneopterin triphosphate biosynthesis; 7,8-dihydroneopterin triphosphate from GTP: step 1/1.</text>
</comment>
<dbReference type="Gene3D" id="3.30.1130.10">
    <property type="match status" value="1"/>
</dbReference>
<dbReference type="InterPro" id="IPR043133">
    <property type="entry name" value="GTP-CH-I_C/QueF"/>
</dbReference>
<comment type="subunit">
    <text evidence="6">Homopolymer.</text>
</comment>
<dbReference type="InterPro" id="IPR020602">
    <property type="entry name" value="GTP_CycHdrlase_I_dom"/>
</dbReference>
<dbReference type="PANTHER" id="PTHR11109:SF7">
    <property type="entry name" value="GTP CYCLOHYDROLASE 1"/>
    <property type="match status" value="1"/>
</dbReference>
<evidence type="ECO:0000256" key="1">
    <source>
        <dbReference type="ARBA" id="ARBA00001052"/>
    </source>
</evidence>
<evidence type="ECO:0000313" key="8">
    <source>
        <dbReference type="EMBL" id="GAP04481.1"/>
    </source>
</evidence>
<keyword evidence="4 6" id="KW-0378">Hydrolase</keyword>
<dbReference type="FunFam" id="3.30.1130.10:FF:000001">
    <property type="entry name" value="GTP cyclohydrolase 1"/>
    <property type="match status" value="1"/>
</dbReference>
<reference evidence="8" key="1">
    <citation type="journal article" date="2015" name="BMC Genomics">
        <title>Comparative genomics of Fructobacillus spp. and Leuconostoc spp. reveals niche-specific evolution of Fructobacillus spp.</title>
        <authorList>
            <person name="Endo A."/>
            <person name="Tanizawa Y."/>
            <person name="Tanaka N."/>
            <person name="Maeno S."/>
            <person name="Kumar H."/>
            <person name="Shiwa Y."/>
            <person name="Okada S."/>
            <person name="Yoshikawa H."/>
            <person name="Dicks L."/>
            <person name="Nakagawa J."/>
            <person name="Arita M."/>
        </authorList>
    </citation>
    <scope>NUCLEOTIDE SEQUENCE [LARGE SCALE GENOMIC DNA]</scope>
    <source>
        <strain evidence="8">F214-1</strain>
    </source>
</reference>
<keyword evidence="3 6" id="KW-0554">One-carbon metabolism</keyword>
<dbReference type="NCBIfam" id="NF006826">
    <property type="entry name" value="PRK09347.1-3"/>
    <property type="match status" value="1"/>
</dbReference>
<dbReference type="InterPro" id="IPR001474">
    <property type="entry name" value="GTP_CycHdrlase_I"/>
</dbReference>
<dbReference type="GO" id="GO:0005737">
    <property type="term" value="C:cytoplasm"/>
    <property type="evidence" value="ECO:0007669"/>
    <property type="project" value="TreeGrafter"/>
</dbReference>
<dbReference type="Gene3D" id="1.10.286.10">
    <property type="match status" value="1"/>
</dbReference>
<comment type="similarity">
    <text evidence="6">Belongs to the GTP cyclohydrolase I family.</text>
</comment>
<gene>
    <name evidence="6 8" type="primary">folE</name>
    <name evidence="8" type="ORF">FTRO_0050340</name>
</gene>
<dbReference type="Pfam" id="PF01227">
    <property type="entry name" value="GTP_cyclohydroI"/>
    <property type="match status" value="1"/>
</dbReference>
<dbReference type="PANTHER" id="PTHR11109">
    <property type="entry name" value="GTP CYCLOHYDROLASE I"/>
    <property type="match status" value="1"/>
</dbReference>
<feature type="binding site" evidence="6">
    <location>
        <position position="87"/>
    </location>
    <ligand>
        <name>Zn(2+)</name>
        <dbReference type="ChEBI" id="CHEBI:29105"/>
    </ligand>
</feature>
<feature type="binding site" evidence="6">
    <location>
        <position position="156"/>
    </location>
    <ligand>
        <name>Zn(2+)</name>
        <dbReference type="ChEBI" id="CHEBI:29105"/>
    </ligand>
</feature>
<dbReference type="GO" id="GO:0006729">
    <property type="term" value="P:tetrahydrobiopterin biosynthetic process"/>
    <property type="evidence" value="ECO:0007669"/>
    <property type="project" value="TreeGrafter"/>
</dbReference>
<dbReference type="InterPro" id="IPR043134">
    <property type="entry name" value="GTP-CH-I_N"/>
</dbReference>
<keyword evidence="6" id="KW-0547">Nucleotide-binding</keyword>
<evidence type="ECO:0000256" key="4">
    <source>
        <dbReference type="ARBA" id="ARBA00022801"/>
    </source>
</evidence>
<evidence type="ECO:0000256" key="6">
    <source>
        <dbReference type="HAMAP-Rule" id="MF_00223"/>
    </source>
</evidence>
<dbReference type="GO" id="GO:0046654">
    <property type="term" value="P:tetrahydrofolate biosynthetic process"/>
    <property type="evidence" value="ECO:0007669"/>
    <property type="project" value="UniProtKB-UniRule"/>
</dbReference>
<sequence>MEKTMDSKNQKIIEDAVRTILTAVGEDVNREGLLETPERVAKMYAEVFGAVNTDFTNFTVFDSTEDDVDQEVITVKKIPFYSMCEHHLLPFFGEVSLAYIPNDGKIVGLSKVPRLIGHVAKKPNVQERLTSEVAQKLDELIHPKGIAIVVRARHMCMEMRGVRSVGNITETTYYMGEFKGDLAKQSLFLQQA</sequence>
<feature type="domain" description="GTP cyclohydrolase I" evidence="7">
    <location>
        <begin position="13"/>
        <end position="191"/>
    </location>
</feature>
<dbReference type="RefSeq" id="WP_288846897.1">
    <property type="nucleotide sequence ID" value="NZ_CAUZLQ010000003.1"/>
</dbReference>
<feature type="binding site" evidence="6">
    <location>
        <position position="84"/>
    </location>
    <ligand>
        <name>Zn(2+)</name>
        <dbReference type="ChEBI" id="CHEBI:29105"/>
    </ligand>
</feature>
<keyword evidence="6" id="KW-0479">Metal-binding</keyword>
<dbReference type="STRING" id="709323.GCA_001047135_01033"/>
<evidence type="ECO:0000259" key="7">
    <source>
        <dbReference type="Pfam" id="PF01227"/>
    </source>
</evidence>
<keyword evidence="6" id="KW-0862">Zinc</keyword>
<dbReference type="GO" id="GO:0005525">
    <property type="term" value="F:GTP binding"/>
    <property type="evidence" value="ECO:0007669"/>
    <property type="project" value="UniProtKB-KW"/>
</dbReference>
<evidence type="ECO:0000256" key="3">
    <source>
        <dbReference type="ARBA" id="ARBA00022563"/>
    </source>
</evidence>
<dbReference type="AlphaFoldDB" id="A0A3F3GZW0"/>
<dbReference type="NCBIfam" id="NF006825">
    <property type="entry name" value="PRK09347.1-2"/>
    <property type="match status" value="1"/>
</dbReference>
<dbReference type="SUPFAM" id="SSF55620">
    <property type="entry name" value="Tetrahydrobiopterin biosynthesis enzymes-like"/>
    <property type="match status" value="1"/>
</dbReference>
<dbReference type="PROSITE" id="PS00859">
    <property type="entry name" value="GTP_CYCLOHYDROL_1_1"/>
    <property type="match status" value="1"/>
</dbReference>
<dbReference type="InterPro" id="IPR018234">
    <property type="entry name" value="GTP_CycHdrlase_I_CS"/>
</dbReference>
<dbReference type="HAMAP" id="MF_00223">
    <property type="entry name" value="FolE"/>
    <property type="match status" value="1"/>
</dbReference>
<dbReference type="FunFam" id="1.10.286.10:FF:000001">
    <property type="entry name" value="GTP cyclohydrolase 1"/>
    <property type="match status" value="1"/>
</dbReference>
<dbReference type="EC" id="3.5.4.16" evidence="6"/>
<evidence type="ECO:0000256" key="5">
    <source>
        <dbReference type="ARBA" id="ARBA00023134"/>
    </source>
</evidence>
<protein>
    <recommendedName>
        <fullName evidence="6">GTP cyclohydrolase 1</fullName>
        <ecNumber evidence="6">3.5.4.16</ecNumber>
    </recommendedName>
    <alternativeName>
        <fullName evidence="6">GTP cyclohydrolase I</fullName>
        <shortName evidence="6">GTP-CH-I</shortName>
    </alternativeName>
</protein>
<name>A0A3F3GZW0_9LACO</name>
<dbReference type="EMBL" id="DF968082">
    <property type="protein sequence ID" value="GAP04481.1"/>
    <property type="molecule type" value="Genomic_DNA"/>
</dbReference>
<dbReference type="GO" id="GO:0003934">
    <property type="term" value="F:GTP cyclohydrolase I activity"/>
    <property type="evidence" value="ECO:0007669"/>
    <property type="project" value="UniProtKB-UniRule"/>
</dbReference>
<keyword evidence="5 6" id="KW-0342">GTP-binding</keyword>
<evidence type="ECO:0000256" key="2">
    <source>
        <dbReference type="ARBA" id="ARBA00005080"/>
    </source>
</evidence>
<proteinExistence type="inferred from homology"/>
<organism evidence="8">
    <name type="scientific">Fructobacillus tropaeoli</name>
    <dbReference type="NCBI Taxonomy" id="709323"/>
    <lineage>
        <taxon>Bacteria</taxon>
        <taxon>Bacillati</taxon>
        <taxon>Bacillota</taxon>
        <taxon>Bacilli</taxon>
        <taxon>Lactobacillales</taxon>
        <taxon>Lactobacillaceae</taxon>
        <taxon>Fructobacillus</taxon>
    </lineage>
</organism>